<reference evidence="3" key="1">
    <citation type="journal article" date="2019" name="Int. J. Syst. Evol. Microbiol.">
        <title>The Global Catalogue of Microorganisms (GCM) 10K type strain sequencing project: providing services to taxonomists for standard genome sequencing and annotation.</title>
        <authorList>
            <consortium name="The Broad Institute Genomics Platform"/>
            <consortium name="The Broad Institute Genome Sequencing Center for Infectious Disease"/>
            <person name="Wu L."/>
            <person name="Ma J."/>
        </authorList>
    </citation>
    <scope>NUCLEOTIDE SEQUENCE [LARGE SCALE GENOMIC DNA]</scope>
    <source>
        <strain evidence="3">KCTC 23723</strain>
    </source>
</reference>
<dbReference type="Pfam" id="PF17680">
    <property type="entry name" value="FlgO"/>
    <property type="match status" value="1"/>
</dbReference>
<comment type="caution">
    <text evidence="2">The sequence shown here is derived from an EMBL/GenBank/DDBJ whole genome shotgun (WGS) entry which is preliminary data.</text>
</comment>
<name>A0ABQ2WQS0_9ALTE</name>
<organism evidence="2 3">
    <name type="scientific">Alishewanella tabrizica</name>
    <dbReference type="NCBI Taxonomy" id="671278"/>
    <lineage>
        <taxon>Bacteria</taxon>
        <taxon>Pseudomonadati</taxon>
        <taxon>Pseudomonadota</taxon>
        <taxon>Gammaproteobacteria</taxon>
        <taxon>Alteromonadales</taxon>
        <taxon>Alteromonadaceae</taxon>
        <taxon>Alishewanella</taxon>
    </lineage>
</organism>
<evidence type="ECO:0000259" key="1">
    <source>
        <dbReference type="Pfam" id="PF17680"/>
    </source>
</evidence>
<dbReference type="RefSeq" id="WP_229797016.1">
    <property type="nucleotide sequence ID" value="NZ_BMYR01000007.1"/>
</dbReference>
<evidence type="ECO:0000313" key="3">
    <source>
        <dbReference type="Proteomes" id="UP000634667"/>
    </source>
</evidence>
<protein>
    <recommendedName>
        <fullName evidence="1">FlgO domain-containing protein</fullName>
    </recommendedName>
</protein>
<dbReference type="InterPro" id="IPR014549">
    <property type="entry name" value="FlgO"/>
</dbReference>
<dbReference type="EMBL" id="BMYR01000007">
    <property type="protein sequence ID" value="GGW63657.1"/>
    <property type="molecule type" value="Genomic_DNA"/>
</dbReference>
<feature type="domain" description="FlgO" evidence="1">
    <location>
        <begin position="53"/>
        <end position="188"/>
    </location>
</feature>
<accession>A0ABQ2WQS0</accession>
<evidence type="ECO:0000313" key="2">
    <source>
        <dbReference type="EMBL" id="GGW63657.1"/>
    </source>
</evidence>
<dbReference type="InterPro" id="IPR041215">
    <property type="entry name" value="FlgO_dom"/>
</dbReference>
<dbReference type="PIRSF" id="PIRSF028688">
    <property type="entry name" value="UCP_imp_028688"/>
    <property type="match status" value="1"/>
</dbReference>
<keyword evidence="3" id="KW-1185">Reference proteome</keyword>
<sequence>MKEVMPFGLAALMITLLGSCAQKNSPEPTVSLPVRQVSAVGLSPQPLGFYTQRLAQQLFIDAVKDQQLQQRQLAVSSFLPIGALTLQQRSEQEVELANQLADSMLTEAVQRGFSAVDIRLRQEVVLYADHEQGFSRQLADIRQNHRASALLSGTYSVQEDGYVVNVRLIDIDSQQVLAAATDYIPDNVMWGAEKMRKRGKYLYRSDRIGERP</sequence>
<dbReference type="Proteomes" id="UP000634667">
    <property type="component" value="Unassembled WGS sequence"/>
</dbReference>
<proteinExistence type="predicted"/>
<dbReference type="PROSITE" id="PS51257">
    <property type="entry name" value="PROKAR_LIPOPROTEIN"/>
    <property type="match status" value="1"/>
</dbReference>
<gene>
    <name evidence="2" type="ORF">GCM10008111_19660</name>
</gene>